<name>A0A2T0LQ57_9PSEU</name>
<accession>A0A2T0LQ57</accession>
<dbReference type="InterPro" id="IPR018724">
    <property type="entry name" value="2OG-Fe_dioxygenase"/>
</dbReference>
<dbReference type="Gene3D" id="2.60.120.620">
    <property type="entry name" value="q2cbj1_9rhob like domain"/>
    <property type="match status" value="1"/>
</dbReference>
<keyword evidence="2" id="KW-1185">Reference proteome</keyword>
<dbReference type="AlphaFoldDB" id="A0A2T0LQ57"/>
<dbReference type="Pfam" id="PF10014">
    <property type="entry name" value="2OG-Fe_Oxy_2"/>
    <property type="match status" value="1"/>
</dbReference>
<proteinExistence type="predicted"/>
<organism evidence="1 2">
    <name type="scientific">Prauserella shujinwangii</name>
    <dbReference type="NCBI Taxonomy" id="1453103"/>
    <lineage>
        <taxon>Bacteria</taxon>
        <taxon>Bacillati</taxon>
        <taxon>Actinomycetota</taxon>
        <taxon>Actinomycetes</taxon>
        <taxon>Pseudonocardiales</taxon>
        <taxon>Pseudonocardiaceae</taxon>
        <taxon>Prauserella</taxon>
    </lineage>
</organism>
<dbReference type="RefSeq" id="WP_106180664.1">
    <property type="nucleotide sequence ID" value="NZ_PVNH01000009.1"/>
</dbReference>
<dbReference type="EMBL" id="PVNH01000009">
    <property type="protein sequence ID" value="PRX45459.1"/>
    <property type="molecule type" value="Genomic_DNA"/>
</dbReference>
<evidence type="ECO:0000313" key="1">
    <source>
        <dbReference type="EMBL" id="PRX45459.1"/>
    </source>
</evidence>
<comment type="caution">
    <text evidence="1">The sequence shown here is derived from an EMBL/GenBank/DDBJ whole genome shotgun (WGS) entry which is preliminary data.</text>
</comment>
<reference evidence="1 2" key="1">
    <citation type="submission" date="2018-03" db="EMBL/GenBank/DDBJ databases">
        <title>Genomic Encyclopedia of Type Strains, Phase III (KMG-III): the genomes of soil and plant-associated and newly described type strains.</title>
        <authorList>
            <person name="Whitman W."/>
        </authorList>
    </citation>
    <scope>NUCLEOTIDE SEQUENCE [LARGE SCALE GENOMIC DNA]</scope>
    <source>
        <strain evidence="1 2">CGMCC 4.7125</strain>
    </source>
</reference>
<sequence length="235" mass="26904">MADDSLSGDWRRLLDDGFVVLNEKEFGFSLEGREHIREKYFHDGVLKAYENDLPVDRKRARDVVRFAWRGGEPVLTEHDTITIADRGERPEAREYGRVEVLADGVFEHWIKSALALVPPPWRDPKGTFGVNLFRTFTNVVTRPHQDGERVIFIYVLDKVGRGAETVLYETEAGGEPVFRGTLEPGALLVFEDSRFWHTVTPLEPLAGRTAQRDALVCTLNYAHTYPVRDWQPLPR</sequence>
<evidence type="ECO:0008006" key="3">
    <source>
        <dbReference type="Google" id="ProtNLM"/>
    </source>
</evidence>
<protein>
    <recommendedName>
        <fullName evidence="3">2-oxoglutarate-Fe(II)-dependent oxygenase superfamily protein</fullName>
    </recommendedName>
</protein>
<dbReference type="GO" id="GO:0051213">
    <property type="term" value="F:dioxygenase activity"/>
    <property type="evidence" value="ECO:0007669"/>
    <property type="project" value="InterPro"/>
</dbReference>
<dbReference type="OrthoDB" id="3605594at2"/>
<dbReference type="Proteomes" id="UP000238362">
    <property type="component" value="Unassembled WGS sequence"/>
</dbReference>
<gene>
    <name evidence="1" type="ORF">B0I33_109122</name>
</gene>
<evidence type="ECO:0000313" key="2">
    <source>
        <dbReference type="Proteomes" id="UP000238362"/>
    </source>
</evidence>